<evidence type="ECO:0000313" key="2">
    <source>
        <dbReference type="EMBL" id="UJO17501.1"/>
    </source>
</evidence>
<evidence type="ECO:0000313" key="3">
    <source>
        <dbReference type="Proteomes" id="UP000756132"/>
    </source>
</evidence>
<feature type="region of interest" description="Disordered" evidence="1">
    <location>
        <begin position="89"/>
        <end position="108"/>
    </location>
</feature>
<name>A0A9Q8LHF9_PASFU</name>
<feature type="compositionally biased region" description="Basic and acidic residues" evidence="1">
    <location>
        <begin position="30"/>
        <end position="40"/>
    </location>
</feature>
<reference evidence="2" key="2">
    <citation type="journal article" date="2022" name="Microb. Genom.">
        <title>A chromosome-scale genome assembly of the tomato pathogen Cladosporium fulvum reveals a compartmentalized genome architecture and the presence of a dispensable chromosome.</title>
        <authorList>
            <person name="Zaccaron A.Z."/>
            <person name="Chen L.H."/>
            <person name="Samaras A."/>
            <person name="Stergiopoulos I."/>
        </authorList>
    </citation>
    <scope>NUCLEOTIDE SEQUENCE</scope>
    <source>
        <strain evidence="2">Race5_Kim</strain>
    </source>
</reference>
<dbReference type="AlphaFoldDB" id="A0A9Q8LHF9"/>
<accession>A0A9Q8LHF9</accession>
<sequence>MAIRYKAATALFSPHKLEPLEPELAGSLKKQQDDETRELAGDEAQTEQSKRREPEEVVLRWSQRFDTFEELAGGHDRPLRLRKYIPSDRGLCQPDELGHTEWGSTGYD</sequence>
<evidence type="ECO:0000256" key="1">
    <source>
        <dbReference type="SAM" id="MobiDB-lite"/>
    </source>
</evidence>
<dbReference type="Proteomes" id="UP000756132">
    <property type="component" value="Chromosome 5"/>
</dbReference>
<dbReference type="KEGG" id="ffu:CLAFUR5_06480"/>
<feature type="region of interest" description="Disordered" evidence="1">
    <location>
        <begin position="24"/>
        <end position="55"/>
    </location>
</feature>
<dbReference type="RefSeq" id="XP_047761867.1">
    <property type="nucleotide sequence ID" value="XM_047905628.1"/>
</dbReference>
<dbReference type="EMBL" id="CP090167">
    <property type="protein sequence ID" value="UJO17501.1"/>
    <property type="molecule type" value="Genomic_DNA"/>
</dbReference>
<keyword evidence="3" id="KW-1185">Reference proteome</keyword>
<protein>
    <submittedName>
        <fullName evidence="2">Uncharacterized protein</fullName>
    </submittedName>
</protein>
<organism evidence="2 3">
    <name type="scientific">Passalora fulva</name>
    <name type="common">Tomato leaf mold</name>
    <name type="synonym">Cladosporium fulvum</name>
    <dbReference type="NCBI Taxonomy" id="5499"/>
    <lineage>
        <taxon>Eukaryota</taxon>
        <taxon>Fungi</taxon>
        <taxon>Dikarya</taxon>
        <taxon>Ascomycota</taxon>
        <taxon>Pezizomycotina</taxon>
        <taxon>Dothideomycetes</taxon>
        <taxon>Dothideomycetidae</taxon>
        <taxon>Mycosphaerellales</taxon>
        <taxon>Mycosphaerellaceae</taxon>
        <taxon>Fulvia</taxon>
    </lineage>
</organism>
<dbReference type="GeneID" id="71986358"/>
<reference evidence="2" key="1">
    <citation type="submission" date="2021-12" db="EMBL/GenBank/DDBJ databases">
        <authorList>
            <person name="Zaccaron A."/>
            <person name="Stergiopoulos I."/>
        </authorList>
    </citation>
    <scope>NUCLEOTIDE SEQUENCE</scope>
    <source>
        <strain evidence="2">Race5_Kim</strain>
    </source>
</reference>
<gene>
    <name evidence="2" type="ORF">CLAFUR5_06480</name>
</gene>
<proteinExistence type="predicted"/>